<keyword evidence="2" id="KW-1185">Reference proteome</keyword>
<gene>
    <name evidence="1" type="ORF">GCM10009827_110600</name>
</gene>
<dbReference type="EMBL" id="BAAAQD010000044">
    <property type="protein sequence ID" value="GAA1570598.1"/>
    <property type="molecule type" value="Genomic_DNA"/>
</dbReference>
<name>A0ABP4P012_9ACTN</name>
<protein>
    <submittedName>
        <fullName evidence="1">Uncharacterized protein</fullName>
    </submittedName>
</protein>
<dbReference type="RefSeq" id="WP_344514183.1">
    <property type="nucleotide sequence ID" value="NZ_BAAAQD010000044.1"/>
</dbReference>
<proteinExistence type="predicted"/>
<sequence length="138" mass="15687">MAAMEFDLNEVQLELLTQSGPLDLNMDVIHHARQLNTLTSQILAQRDRDEFEDVNMLVHEADRLYQSLLRVAARQAAIDELKAHRRSMLHSQHVDLSKDVPTAAAHVGQNRIIGPSRVERGLHRFGFHPREPEISLVA</sequence>
<dbReference type="Proteomes" id="UP001501470">
    <property type="component" value="Unassembled WGS sequence"/>
</dbReference>
<accession>A0ABP4P012</accession>
<comment type="caution">
    <text evidence="1">The sequence shown here is derived from an EMBL/GenBank/DDBJ whole genome shotgun (WGS) entry which is preliminary data.</text>
</comment>
<reference evidence="2" key="1">
    <citation type="journal article" date="2019" name="Int. J. Syst. Evol. Microbiol.">
        <title>The Global Catalogue of Microorganisms (GCM) 10K type strain sequencing project: providing services to taxonomists for standard genome sequencing and annotation.</title>
        <authorList>
            <consortium name="The Broad Institute Genomics Platform"/>
            <consortium name="The Broad Institute Genome Sequencing Center for Infectious Disease"/>
            <person name="Wu L."/>
            <person name="Ma J."/>
        </authorList>
    </citation>
    <scope>NUCLEOTIDE SEQUENCE [LARGE SCALE GENOMIC DNA]</scope>
    <source>
        <strain evidence="2">JCM 15933</strain>
    </source>
</reference>
<evidence type="ECO:0000313" key="2">
    <source>
        <dbReference type="Proteomes" id="UP001501470"/>
    </source>
</evidence>
<evidence type="ECO:0000313" key="1">
    <source>
        <dbReference type="EMBL" id="GAA1570598.1"/>
    </source>
</evidence>
<organism evidence="1 2">
    <name type="scientific">Dactylosporangium maewongense</name>
    <dbReference type="NCBI Taxonomy" id="634393"/>
    <lineage>
        <taxon>Bacteria</taxon>
        <taxon>Bacillati</taxon>
        <taxon>Actinomycetota</taxon>
        <taxon>Actinomycetes</taxon>
        <taxon>Micromonosporales</taxon>
        <taxon>Micromonosporaceae</taxon>
        <taxon>Dactylosporangium</taxon>
    </lineage>
</organism>